<dbReference type="EMBL" id="AUSU01003325">
    <property type="protein sequence ID" value="EPS67055.1"/>
    <property type="molecule type" value="Genomic_DNA"/>
</dbReference>
<comment type="caution">
    <text evidence="3">The sequence shown here is derived from an EMBL/GenBank/DDBJ whole genome shotgun (WGS) entry which is preliminary data.</text>
</comment>
<dbReference type="OrthoDB" id="879807at2759"/>
<protein>
    <recommendedName>
        <fullName evidence="5">Pentatricopeptide repeat-containing protein</fullName>
    </recommendedName>
</protein>
<feature type="non-terminal residue" evidence="3">
    <location>
        <position position="1"/>
    </location>
</feature>
<dbReference type="GO" id="GO:0009451">
    <property type="term" value="P:RNA modification"/>
    <property type="evidence" value="ECO:0007669"/>
    <property type="project" value="InterPro"/>
</dbReference>
<gene>
    <name evidence="3" type="ORF">M569_07722</name>
</gene>
<dbReference type="AlphaFoldDB" id="S8CK37"/>
<dbReference type="InterPro" id="IPR011990">
    <property type="entry name" value="TPR-like_helical_dom_sf"/>
</dbReference>
<dbReference type="Pfam" id="PF13041">
    <property type="entry name" value="PPR_2"/>
    <property type="match status" value="2"/>
</dbReference>
<dbReference type="InterPro" id="IPR046960">
    <property type="entry name" value="PPR_At4g14850-like_plant"/>
</dbReference>
<keyword evidence="4" id="KW-1185">Reference proteome</keyword>
<dbReference type="Gene3D" id="1.25.40.10">
    <property type="entry name" value="Tetratricopeptide repeat domain"/>
    <property type="match status" value="3"/>
</dbReference>
<organism evidence="3 4">
    <name type="scientific">Genlisea aurea</name>
    <dbReference type="NCBI Taxonomy" id="192259"/>
    <lineage>
        <taxon>Eukaryota</taxon>
        <taxon>Viridiplantae</taxon>
        <taxon>Streptophyta</taxon>
        <taxon>Embryophyta</taxon>
        <taxon>Tracheophyta</taxon>
        <taxon>Spermatophyta</taxon>
        <taxon>Magnoliopsida</taxon>
        <taxon>eudicotyledons</taxon>
        <taxon>Gunneridae</taxon>
        <taxon>Pentapetalae</taxon>
        <taxon>asterids</taxon>
        <taxon>lamiids</taxon>
        <taxon>Lamiales</taxon>
        <taxon>Lentibulariaceae</taxon>
        <taxon>Genlisea</taxon>
    </lineage>
</organism>
<evidence type="ECO:0008006" key="5">
    <source>
        <dbReference type="Google" id="ProtNLM"/>
    </source>
</evidence>
<feature type="non-terminal residue" evidence="3">
    <location>
        <position position="461"/>
    </location>
</feature>
<accession>S8CK37</accession>
<dbReference type="FunFam" id="1.25.40.10:FF:000996">
    <property type="entry name" value="Small kernel1"/>
    <property type="match status" value="1"/>
</dbReference>
<dbReference type="InterPro" id="IPR002885">
    <property type="entry name" value="PPR_rpt"/>
</dbReference>
<dbReference type="NCBIfam" id="TIGR00756">
    <property type="entry name" value="PPR"/>
    <property type="match status" value="3"/>
</dbReference>
<dbReference type="PROSITE" id="PS51375">
    <property type="entry name" value="PPR"/>
    <property type="match status" value="4"/>
</dbReference>
<reference evidence="3 4" key="1">
    <citation type="journal article" date="2013" name="BMC Genomics">
        <title>The miniature genome of a carnivorous plant Genlisea aurea contains a low number of genes and short non-coding sequences.</title>
        <authorList>
            <person name="Leushkin E.V."/>
            <person name="Sutormin R.A."/>
            <person name="Nabieva E.R."/>
            <person name="Penin A.A."/>
            <person name="Kondrashov A.S."/>
            <person name="Logacheva M.D."/>
        </authorList>
    </citation>
    <scope>NUCLEOTIDE SEQUENCE [LARGE SCALE GENOMIC DNA]</scope>
</reference>
<evidence type="ECO:0000313" key="3">
    <source>
        <dbReference type="EMBL" id="EPS67055.1"/>
    </source>
</evidence>
<dbReference type="GO" id="GO:0003723">
    <property type="term" value="F:RNA binding"/>
    <property type="evidence" value="ECO:0007669"/>
    <property type="project" value="InterPro"/>
</dbReference>
<feature type="repeat" description="PPR" evidence="2">
    <location>
        <begin position="302"/>
        <end position="337"/>
    </location>
</feature>
<feature type="repeat" description="PPR" evidence="2">
    <location>
        <begin position="21"/>
        <end position="55"/>
    </location>
</feature>
<dbReference type="Pfam" id="PF20431">
    <property type="entry name" value="E_motif"/>
    <property type="match status" value="1"/>
</dbReference>
<evidence type="ECO:0000256" key="1">
    <source>
        <dbReference type="ARBA" id="ARBA00022737"/>
    </source>
</evidence>
<dbReference type="Pfam" id="PF01535">
    <property type="entry name" value="PPR"/>
    <property type="match status" value="2"/>
</dbReference>
<proteinExistence type="predicted"/>
<name>S8CK37_9LAMI</name>
<feature type="repeat" description="PPR" evidence="2">
    <location>
        <begin position="267"/>
        <end position="301"/>
    </location>
</feature>
<feature type="repeat" description="PPR" evidence="2">
    <location>
        <begin position="164"/>
        <end position="199"/>
    </location>
</feature>
<dbReference type="Proteomes" id="UP000015453">
    <property type="component" value="Unassembled WGS sequence"/>
</dbReference>
<evidence type="ECO:0000256" key="2">
    <source>
        <dbReference type="PROSITE-ProRule" id="PRU00708"/>
    </source>
</evidence>
<dbReference type="PANTHER" id="PTHR47926">
    <property type="entry name" value="PENTATRICOPEPTIDE REPEAT-CONTAINING PROTEIN"/>
    <property type="match status" value="1"/>
</dbReference>
<evidence type="ECO:0000313" key="4">
    <source>
        <dbReference type="Proteomes" id="UP000015453"/>
    </source>
</evidence>
<sequence length="461" mass="51061">RSVSSGKMLHGMSVKNSLVLDTVVGNSLMSMYSRCGYLGDALRAFDEIPVKNVSSWNAVISGYVASWNVQNEENSIDSYTLWDFVKRMQSEGVKFDSFTVSTLLSKMELAHGRELHCYTVKNTSDLSSVVSSDVHLGCCLIDMYSKNDKVEIGRRVFETLKRRNVFIWTAMINGYVNDGDFIEALRLFREMQWRDGVEPNEVSLVAILPACSCFSSLMGCKQVHGSAVRRELDHHLSLCNTLIDTYSKSGSLISAARVFDYGCPKKDSISWSSIISAYGLHGRGRESVTLFDSMLENGFKPDETVVTGVLSACCRSGLVNDGLRIYDSVVKAYGIEPTAEICGCVVDMLARSGQLHRALDFVETMPVEPGPSIWGSLVSASAVHGEDCSRVRDRAVAALVEMEPDNPSNYVSISNVYAASERWEVVAEVRRAMRERGLKKRRPGCSWISVRDSTRCFVAAE</sequence>
<dbReference type="InterPro" id="IPR046848">
    <property type="entry name" value="E_motif"/>
</dbReference>
<keyword evidence="1" id="KW-0677">Repeat</keyword>